<evidence type="ECO:0000313" key="1">
    <source>
        <dbReference type="EMBL" id="CAG8723015.1"/>
    </source>
</evidence>
<protein>
    <submittedName>
        <fullName evidence="1">5825_t:CDS:1</fullName>
    </submittedName>
</protein>
<keyword evidence="2" id="KW-1185">Reference proteome</keyword>
<accession>A0ACA9PS97</accession>
<gene>
    <name evidence="1" type="ORF">SCALOS_LOCUS11332</name>
</gene>
<feature type="non-terminal residue" evidence="1">
    <location>
        <position position="64"/>
    </location>
</feature>
<reference evidence="1" key="1">
    <citation type="submission" date="2021-06" db="EMBL/GenBank/DDBJ databases">
        <authorList>
            <person name="Kallberg Y."/>
            <person name="Tangrot J."/>
            <person name="Rosling A."/>
        </authorList>
    </citation>
    <scope>NUCLEOTIDE SEQUENCE</scope>
    <source>
        <strain evidence="1">AU212A</strain>
    </source>
</reference>
<dbReference type="Proteomes" id="UP000789860">
    <property type="component" value="Unassembled WGS sequence"/>
</dbReference>
<name>A0ACA9PS97_9GLOM</name>
<sequence length="64" mass="7464">NYEENTKSTNLAIESENAITKSAIADRLYLDIELKLFLFNNTSFNKAHEFVEVEEEEKINILKK</sequence>
<proteinExistence type="predicted"/>
<feature type="non-terminal residue" evidence="1">
    <location>
        <position position="1"/>
    </location>
</feature>
<dbReference type="EMBL" id="CAJVPM010048401">
    <property type="protein sequence ID" value="CAG8723015.1"/>
    <property type="molecule type" value="Genomic_DNA"/>
</dbReference>
<evidence type="ECO:0000313" key="2">
    <source>
        <dbReference type="Proteomes" id="UP000789860"/>
    </source>
</evidence>
<organism evidence="1 2">
    <name type="scientific">Scutellospora calospora</name>
    <dbReference type="NCBI Taxonomy" id="85575"/>
    <lineage>
        <taxon>Eukaryota</taxon>
        <taxon>Fungi</taxon>
        <taxon>Fungi incertae sedis</taxon>
        <taxon>Mucoromycota</taxon>
        <taxon>Glomeromycotina</taxon>
        <taxon>Glomeromycetes</taxon>
        <taxon>Diversisporales</taxon>
        <taxon>Gigasporaceae</taxon>
        <taxon>Scutellospora</taxon>
    </lineage>
</organism>
<comment type="caution">
    <text evidence="1">The sequence shown here is derived from an EMBL/GenBank/DDBJ whole genome shotgun (WGS) entry which is preliminary data.</text>
</comment>